<proteinExistence type="predicted"/>
<reference evidence="1 2" key="1">
    <citation type="submission" date="2020-08" db="EMBL/GenBank/DDBJ databases">
        <title>Genomic Encyclopedia of Type Strains, Phase IV (KMG-IV): sequencing the most valuable type-strain genomes for metagenomic binning, comparative biology and taxonomic classification.</title>
        <authorList>
            <person name="Goeker M."/>
        </authorList>
    </citation>
    <scope>NUCLEOTIDE SEQUENCE [LARGE SCALE GENOMIC DNA]</scope>
    <source>
        <strain evidence="1 2">DSM 105137</strain>
    </source>
</reference>
<dbReference type="AlphaFoldDB" id="A0A840EDL0"/>
<evidence type="ECO:0000313" key="2">
    <source>
        <dbReference type="Proteomes" id="UP000576209"/>
    </source>
</evidence>
<dbReference type="EMBL" id="JACIFF010000007">
    <property type="protein sequence ID" value="MBB4080048.1"/>
    <property type="molecule type" value="Genomic_DNA"/>
</dbReference>
<dbReference type="Pfam" id="PF09674">
    <property type="entry name" value="DUF2400"/>
    <property type="match status" value="1"/>
</dbReference>
<dbReference type="InterPro" id="IPR014127">
    <property type="entry name" value="CHP02757"/>
</dbReference>
<comment type="caution">
    <text evidence="1">The sequence shown here is derived from an EMBL/GenBank/DDBJ whole genome shotgun (WGS) entry which is preliminary data.</text>
</comment>
<keyword evidence="2" id="KW-1185">Reference proteome</keyword>
<dbReference type="RefSeq" id="WP_183496294.1">
    <property type="nucleotide sequence ID" value="NZ_JACIFF010000007.1"/>
</dbReference>
<protein>
    <submittedName>
        <fullName evidence="1">Uncharacterized protein (TIGR02757 family)</fullName>
    </submittedName>
</protein>
<organism evidence="1 2">
    <name type="scientific">Neolewinella aquimaris</name>
    <dbReference type="NCBI Taxonomy" id="1835722"/>
    <lineage>
        <taxon>Bacteria</taxon>
        <taxon>Pseudomonadati</taxon>
        <taxon>Bacteroidota</taxon>
        <taxon>Saprospiria</taxon>
        <taxon>Saprospirales</taxon>
        <taxon>Lewinellaceae</taxon>
        <taxon>Neolewinella</taxon>
    </lineage>
</organism>
<dbReference type="Proteomes" id="UP000576209">
    <property type="component" value="Unassembled WGS sequence"/>
</dbReference>
<dbReference type="NCBIfam" id="TIGR02757">
    <property type="entry name" value="TIGR02757 family protein"/>
    <property type="match status" value="1"/>
</dbReference>
<evidence type="ECO:0000313" key="1">
    <source>
        <dbReference type="EMBL" id="MBB4080048.1"/>
    </source>
</evidence>
<name>A0A840EDL0_9BACT</name>
<gene>
    <name evidence="1" type="ORF">GGR28_002678</name>
</gene>
<sequence length="273" mass="31889">MQHSQLSTAHQQELLDHYHDRFNRPEFIHDDPIGLVHAFDDPRDREIVGFWIATLAWGRRATIIDKGQQLIEAMGGQPYRFIMEQGHCPVTVARVLGDWKHRTFTLIDTHYFVQWLRWYYTHHTSLEDAFARHLNPGDRTIEPALRGFHELFFSLPDAPNRTRKHVATPARKSRCKRLCMFLRWMVRQDERGVDFGQWTRIRPDQLCMPLDVHVERVGRSLGLLTRKQCDWLAVEELTDNLKQFDAVDPTRYDFALFGMGVEGVLVPDVSSGG</sequence>
<accession>A0A840EDL0</accession>